<comment type="catalytic activity">
    <reaction evidence="1">
        <text>ATP + H2O = ADP + phosphate + H(+)</text>
        <dbReference type="Rhea" id="RHEA:13065"/>
        <dbReference type="ChEBI" id="CHEBI:15377"/>
        <dbReference type="ChEBI" id="CHEBI:15378"/>
        <dbReference type="ChEBI" id="CHEBI:30616"/>
        <dbReference type="ChEBI" id="CHEBI:43474"/>
        <dbReference type="ChEBI" id="CHEBI:456216"/>
        <dbReference type="EC" id="5.6.2.3"/>
    </reaction>
</comment>
<dbReference type="InterPro" id="IPR025476">
    <property type="entry name" value="Helitron_helicase-like"/>
</dbReference>
<name>A0A8H5HED0_9AGAR</name>
<evidence type="ECO:0000256" key="1">
    <source>
        <dbReference type="RuleBase" id="RU363044"/>
    </source>
</evidence>
<dbReference type="Pfam" id="PF05970">
    <property type="entry name" value="PIF1"/>
    <property type="match status" value="1"/>
</dbReference>
<dbReference type="Proteomes" id="UP000565441">
    <property type="component" value="Unassembled WGS sequence"/>
</dbReference>
<keyword evidence="1" id="KW-0347">Helicase</keyword>
<dbReference type="GO" id="GO:0006310">
    <property type="term" value="P:DNA recombination"/>
    <property type="evidence" value="ECO:0007669"/>
    <property type="project" value="UniProtKB-KW"/>
</dbReference>
<dbReference type="SUPFAM" id="SSF52540">
    <property type="entry name" value="P-loop containing nucleoside triphosphate hydrolases"/>
    <property type="match status" value="2"/>
</dbReference>
<evidence type="ECO:0000256" key="2">
    <source>
        <dbReference type="SAM" id="MobiDB-lite"/>
    </source>
</evidence>
<accession>A0A8H5HED0</accession>
<evidence type="ECO:0000313" key="6">
    <source>
        <dbReference type="EMBL" id="KAF5381723.1"/>
    </source>
</evidence>
<keyword evidence="1" id="KW-0547">Nucleotide-binding</keyword>
<comment type="caution">
    <text evidence="6">The sequence shown here is derived from an EMBL/GenBank/DDBJ whole genome shotgun (WGS) entry which is preliminary data.</text>
</comment>
<comment type="similarity">
    <text evidence="1">Belongs to the helicase family.</text>
</comment>
<protein>
    <recommendedName>
        <fullName evidence="1">ATP-dependent DNA helicase</fullName>
        <ecNumber evidence="1">5.6.2.3</ecNumber>
    </recommendedName>
</protein>
<dbReference type="GO" id="GO:0005524">
    <property type="term" value="F:ATP binding"/>
    <property type="evidence" value="ECO:0007669"/>
    <property type="project" value="UniProtKB-KW"/>
</dbReference>
<dbReference type="GO" id="GO:0043139">
    <property type="term" value="F:5'-3' DNA helicase activity"/>
    <property type="evidence" value="ECO:0007669"/>
    <property type="project" value="UniProtKB-EC"/>
</dbReference>
<dbReference type="GO" id="GO:0006281">
    <property type="term" value="P:DNA repair"/>
    <property type="evidence" value="ECO:0007669"/>
    <property type="project" value="UniProtKB-KW"/>
</dbReference>
<feature type="compositionally biased region" description="Low complexity" evidence="2">
    <location>
        <begin position="386"/>
        <end position="396"/>
    </location>
</feature>
<keyword evidence="1" id="KW-0233">DNA recombination</keyword>
<dbReference type="OrthoDB" id="3366231at2759"/>
<dbReference type="InterPro" id="IPR010285">
    <property type="entry name" value="DNA_helicase_pif1-like_DEAD"/>
</dbReference>
<dbReference type="EC" id="5.6.2.3" evidence="1"/>
<keyword evidence="7" id="KW-1185">Reference proteome</keyword>
<evidence type="ECO:0000259" key="4">
    <source>
        <dbReference type="Pfam" id="PF14214"/>
    </source>
</evidence>
<evidence type="ECO:0000259" key="3">
    <source>
        <dbReference type="Pfam" id="PF05970"/>
    </source>
</evidence>
<dbReference type="InterPro" id="IPR027417">
    <property type="entry name" value="P-loop_NTPase"/>
</dbReference>
<comment type="cofactor">
    <cofactor evidence="1">
        <name>Mg(2+)</name>
        <dbReference type="ChEBI" id="CHEBI:18420"/>
    </cofactor>
</comment>
<feature type="domain" description="DNA helicase Pif1-like 2B" evidence="5">
    <location>
        <begin position="1366"/>
        <end position="1412"/>
    </location>
</feature>
<dbReference type="GO" id="GO:0000723">
    <property type="term" value="P:telomere maintenance"/>
    <property type="evidence" value="ECO:0007669"/>
    <property type="project" value="InterPro"/>
</dbReference>
<proteinExistence type="inferred from homology"/>
<feature type="region of interest" description="Disordered" evidence="2">
    <location>
        <begin position="1"/>
        <end position="102"/>
    </location>
</feature>
<feature type="domain" description="Helitron helicase-like" evidence="4">
    <location>
        <begin position="424"/>
        <end position="607"/>
    </location>
</feature>
<dbReference type="Gene3D" id="3.40.50.300">
    <property type="entry name" value="P-loop containing nucleotide triphosphate hydrolases"/>
    <property type="match status" value="1"/>
</dbReference>
<dbReference type="Pfam" id="PF14214">
    <property type="entry name" value="Helitron_like_N"/>
    <property type="match status" value="1"/>
</dbReference>
<sequence length="1433" mass="164086">MPRLIQEQGAIGPDVPPVIALGAPPTPPATQRPPNNNRGFNEPQGRAEQPQGNVEENGTRPLVLGPPPEVIRLVQRNTDARGQDEGPQPQEGQQRQRRRSRELFRIARRPYVEPSERHDLGRMNVPCPYCGALHWMDERLSDSSKRSPRFGTCCLSGKVQLPPLEDVPQPLRHLLTSEDRDAVKFRGEIWKYNRAFAFTSLGVEEDHSVNRGRGPPVFRISGELHHRSAALAPSEGRPPRYAQLYIYEPWAALDARMQQNQGLDRQVMRSLQDMLTAHHQYVPVYRHAYEILQNYNTDNDVEVRLRVSPGLDRRRYNLPTADEVAVILPGTNSTEPRDIVLRHRDGPLYRISDLHPAYVPLQYPLLFSRGENGWHPEMTLRETEEQQNSRLQNYQQRRQRRQDRGLEVDESNNASTRRLTLSRYVAYRIHYRPQEFNTLLHGGRLFTRYVVDMFASVDQQRLRWIEMNQPLFRAARFNNLEDAAADDPENLDLNEIGQRVFLPSSYIGGPRNLGQCYQDSMAIARYFRKVDIFLTMTTNPRWEEIERELLLGQTAYDRPDLVARVFEMKKNAVLDYIYKHGVFGSAVAYVYTIEFQKRGLPHMHCLIFLRDPDKLLTPEAIDSCIWARWPDPETQPLLFETVKKCMVHGPCGAENPNAPCMVDNGRGGKTCSKGFPKLFQEFTTMDDHGYPLYFRPNDGRAYEVNGRMVDNRWIVPFPPFLCAEFDCHINMECAVTLGTFKYAFKYVYKGPDRGALELRQKNEVKRWIDGRYISPPDAVWRLLHFITHHQVPNVVRLQVHLENHHVVTFNPDHDLQTILRRGANHRTTLTAWFEANQDQGRLGEEARKHTYQEFPQHFRYEQNQRKWVLRQKGFALGRMYFIKPTSGEIYYLRLLLTVVKGATSFDDLRRVPGYRDPFPTFHAACLARGLLQDDGEWRLCLREASEMQTGTRLRYLFATLLLFGEPSQPNLLWNEFKEHICDDLAHRLRTMGIHNPSNDDVYDYGLHLLDNVLRDSGRSLGEWPSMPLPQQNWNLFAINPLIAEQLNYNRDAERANLDNRLPRLNADQQSAYNQIIASVENNEGRLFFLNGPGGTGKTFVYNTICAKLRSEGTIILCVSSSGISALLIRGGRTAHSMFKIPIDGLDEHSSCSIQKNGQRADLIHATQAIIWDEIGAQHRHAVEAVDRTLRDICSNPRPFGGITVVLGGDFLQTLPVVPRGSREDIVDATIQRSALWENAEVLHLHENMRLDRGDVDAQEFAQWLLEVGHGQNMNANSQIRFPDGMPVDDLDSLIASIYPGIDSIPPPPPDYFLNRMILAPRNADVGDINQKILECMSGEIRQYVSADEIIREAGADPLDDDPIPNEFLRSVHSSSLPPGELNLKIGCPVILLRNLAPSRGLCNGTRMVITQLRDRVLERMLLFDSRGGSSLYD</sequence>
<evidence type="ECO:0000259" key="5">
    <source>
        <dbReference type="Pfam" id="PF21530"/>
    </source>
</evidence>
<dbReference type="Pfam" id="PF21530">
    <property type="entry name" value="Pif1_2B_dom"/>
    <property type="match status" value="1"/>
</dbReference>
<gene>
    <name evidence="6" type="ORF">D9615_005620</name>
</gene>
<dbReference type="PANTHER" id="PTHR10492:SF57">
    <property type="entry name" value="ATP-DEPENDENT DNA HELICASE"/>
    <property type="match status" value="1"/>
</dbReference>
<keyword evidence="1" id="KW-0227">DNA damage</keyword>
<keyword evidence="1" id="KW-0067">ATP-binding</keyword>
<feature type="region of interest" description="Disordered" evidence="2">
    <location>
        <begin position="382"/>
        <end position="412"/>
    </location>
</feature>
<keyword evidence="1" id="KW-0378">Hydrolase</keyword>
<reference evidence="6 7" key="1">
    <citation type="journal article" date="2020" name="ISME J.">
        <title>Uncovering the hidden diversity of litter-decomposition mechanisms in mushroom-forming fungi.</title>
        <authorList>
            <person name="Floudas D."/>
            <person name="Bentzer J."/>
            <person name="Ahren D."/>
            <person name="Johansson T."/>
            <person name="Persson P."/>
            <person name="Tunlid A."/>
        </authorList>
    </citation>
    <scope>NUCLEOTIDE SEQUENCE [LARGE SCALE GENOMIC DNA]</scope>
    <source>
        <strain evidence="6 7">CBS 661.87</strain>
    </source>
</reference>
<dbReference type="GO" id="GO:0016787">
    <property type="term" value="F:hydrolase activity"/>
    <property type="evidence" value="ECO:0007669"/>
    <property type="project" value="UniProtKB-KW"/>
</dbReference>
<keyword evidence="1" id="KW-0234">DNA repair</keyword>
<dbReference type="EMBL" id="JAACJP010000010">
    <property type="protein sequence ID" value="KAF5381723.1"/>
    <property type="molecule type" value="Genomic_DNA"/>
</dbReference>
<organism evidence="6 7">
    <name type="scientific">Tricholomella constricta</name>
    <dbReference type="NCBI Taxonomy" id="117010"/>
    <lineage>
        <taxon>Eukaryota</taxon>
        <taxon>Fungi</taxon>
        <taxon>Dikarya</taxon>
        <taxon>Basidiomycota</taxon>
        <taxon>Agaricomycotina</taxon>
        <taxon>Agaricomycetes</taxon>
        <taxon>Agaricomycetidae</taxon>
        <taxon>Agaricales</taxon>
        <taxon>Tricholomatineae</taxon>
        <taxon>Lyophyllaceae</taxon>
        <taxon>Tricholomella</taxon>
    </lineage>
</organism>
<feature type="domain" description="DNA helicase Pif1-like DEAD-box helicase" evidence="3">
    <location>
        <begin position="1064"/>
        <end position="1276"/>
    </location>
</feature>
<dbReference type="InterPro" id="IPR049163">
    <property type="entry name" value="Pif1-like_2B_dom"/>
</dbReference>
<dbReference type="PANTHER" id="PTHR10492">
    <property type="match status" value="1"/>
</dbReference>
<evidence type="ECO:0000313" key="7">
    <source>
        <dbReference type="Proteomes" id="UP000565441"/>
    </source>
</evidence>